<dbReference type="InterPro" id="IPR003512">
    <property type="entry name" value="Phage_M13_G5P_DNA-bd"/>
</dbReference>
<evidence type="ECO:0000313" key="4">
    <source>
        <dbReference type="EMBL" id="QDZ93221.1"/>
    </source>
</evidence>
<evidence type="ECO:0000256" key="2">
    <source>
        <dbReference type="ARBA" id="ARBA00023125"/>
    </source>
</evidence>
<evidence type="ECO:0000313" key="6">
    <source>
        <dbReference type="Proteomes" id="UP000321124"/>
    </source>
</evidence>
<dbReference type="EMBL" id="CP031775">
    <property type="protein sequence ID" value="QDZ93223.1"/>
    <property type="molecule type" value="Genomic_DNA"/>
</dbReference>
<dbReference type="SUPFAM" id="SSF50249">
    <property type="entry name" value="Nucleic acid-binding proteins"/>
    <property type="match status" value="1"/>
</dbReference>
<dbReference type="Pfam" id="PF02303">
    <property type="entry name" value="Phage_DNA_bind"/>
    <property type="match status" value="1"/>
</dbReference>
<organism evidence="4 6">
    <name type="scientific">Shewanella decolorationis</name>
    <dbReference type="NCBI Taxonomy" id="256839"/>
    <lineage>
        <taxon>Bacteria</taxon>
        <taxon>Pseudomonadati</taxon>
        <taxon>Pseudomonadota</taxon>
        <taxon>Gammaproteobacteria</taxon>
        <taxon>Alteromonadales</taxon>
        <taxon>Shewanellaceae</taxon>
        <taxon>Shewanella</taxon>
    </lineage>
</organism>
<proteinExistence type="predicted"/>
<dbReference type="GO" id="GO:0006260">
    <property type="term" value="P:DNA replication"/>
    <property type="evidence" value="ECO:0007669"/>
    <property type="project" value="UniProtKB-KW"/>
</dbReference>
<dbReference type="EMBL" id="CP031775">
    <property type="protein sequence ID" value="QDZ93221.1"/>
    <property type="molecule type" value="Genomic_DNA"/>
</dbReference>
<name>A0A5B8R6R5_9GAMM</name>
<dbReference type="InterPro" id="IPR012340">
    <property type="entry name" value="NA-bd_OB-fold"/>
</dbReference>
<evidence type="ECO:0000256" key="1">
    <source>
        <dbReference type="ARBA" id="ARBA00022705"/>
    </source>
</evidence>
<dbReference type="Gene3D" id="2.40.50.140">
    <property type="entry name" value="Nucleic acid-binding proteins"/>
    <property type="match status" value="1"/>
</dbReference>
<dbReference type="AlphaFoldDB" id="A0A5B8R6R5"/>
<dbReference type="RefSeq" id="WP_208662661.1">
    <property type="nucleotide sequence ID" value="NZ_CP031775.2"/>
</dbReference>
<dbReference type="Proteomes" id="UP000321124">
    <property type="component" value="Chromosome"/>
</dbReference>
<keyword evidence="1" id="KW-0235">DNA replication</keyword>
<dbReference type="KEGG" id="sdeo:D0436_10815"/>
<protein>
    <recommendedName>
        <fullName evidence="3">Single-stranded DNA-binding protein</fullName>
    </recommendedName>
</protein>
<reference evidence="4 6" key="1">
    <citation type="journal article" date="2019" name="Ecotoxicol. Environ. Saf.">
        <title>Microbial characterization of heavy metal resistant bacterial strains isolated from an electroplating wastewater treatment plant.</title>
        <authorList>
            <person name="Cai X."/>
            <person name="Zheng X."/>
            <person name="Zhang D."/>
            <person name="Iqbal W."/>
            <person name="Liu C."/>
            <person name="Yang B."/>
            <person name="Zhao X."/>
            <person name="Lu X."/>
            <person name="Mao Y."/>
        </authorList>
    </citation>
    <scope>NUCLEOTIDE SEQUENCE [LARGE SCALE GENOMIC DNA]</scope>
    <source>
        <strain evidence="4 6">Ni1-3</strain>
    </source>
</reference>
<dbReference type="GO" id="GO:0003697">
    <property type="term" value="F:single-stranded DNA binding"/>
    <property type="evidence" value="ECO:0007669"/>
    <property type="project" value="InterPro"/>
</dbReference>
<evidence type="ECO:0000313" key="5">
    <source>
        <dbReference type="EMBL" id="QDZ93223.1"/>
    </source>
</evidence>
<accession>A0A5B8R6R5</accession>
<keyword evidence="2 4" id="KW-0238">DNA-binding</keyword>
<reference evidence="4" key="2">
    <citation type="submission" date="2021-06" db="EMBL/GenBank/DDBJ databases">
        <authorList>
            <person name="Cai X."/>
        </authorList>
    </citation>
    <scope>NUCLEOTIDE SEQUENCE</scope>
    <source>
        <strain evidence="4">Ni1-3</strain>
    </source>
</reference>
<dbReference type="KEGG" id="sdeo:D0436_10780"/>
<evidence type="ECO:0000256" key="3">
    <source>
        <dbReference type="ARBA" id="ARBA00030596"/>
    </source>
</evidence>
<gene>
    <name evidence="4" type="ORF">D0436_10780</name>
    <name evidence="5" type="ORF">D0436_10815</name>
</gene>
<sequence length="109" mass="12057">MLKIEVFQEDVTVKARSMPPKDGKPGRTIYEQTAYAHLGGKFPVQMKLQVEDPSKTYPAGEYQIDSSSFVINNFGGLELKRFGLRIQPITPASNSTELKPAGTLRSAQI</sequence>